<reference evidence="8" key="1">
    <citation type="submission" date="2013-02" db="EMBL/GenBank/DDBJ databases">
        <authorList>
            <person name="Hughes D."/>
        </authorList>
    </citation>
    <scope>NUCLEOTIDE SEQUENCE</scope>
    <source>
        <strain>Durham</strain>
        <strain evidence="8">NC isolate 2 -- Noor lab</strain>
    </source>
</reference>
<sequence length="223" mass="26326">MGVMPIVRNPPIKGLPRTGYSFTSGWFVWSVIIYSLETVIVVNVLKERVTNFINQEEKRFDEGIYNVIFFSLLFTHFLLPVAAWRHGHQVAIFKNMWTSYQLKFFKVTGTPINFPNLYAIAWGLCIFSWGLSIAINLSQYFLQPDFKLWYTFAYYHIIAMLNCFWSLWYINCTAFGTASRSLAKFLEETLESEKPAQKLTQYRHLWVDLSHMMQQLVERMLRN</sequence>
<evidence type="ECO:0000256" key="6">
    <source>
        <dbReference type="SAM" id="Phobius"/>
    </source>
</evidence>
<keyword evidence="3 6" id="KW-0812">Transmembrane</keyword>
<evidence type="ECO:0000256" key="2">
    <source>
        <dbReference type="ARBA" id="ARBA00022475"/>
    </source>
</evidence>
<protein>
    <recommendedName>
        <fullName evidence="9">Gustatory receptor</fullName>
    </recommendedName>
</protein>
<dbReference type="EnsemblMetazoa" id="MESCA007475-RA">
    <property type="protein sequence ID" value="MESCA007475-PA"/>
    <property type="gene ID" value="MESCA007475"/>
</dbReference>
<dbReference type="GO" id="GO:0005886">
    <property type="term" value="C:plasma membrane"/>
    <property type="evidence" value="ECO:0007669"/>
    <property type="project" value="UniProtKB-SubCell"/>
</dbReference>
<dbReference type="InterPro" id="IPR013604">
    <property type="entry name" value="7TM_chemorcpt"/>
</dbReference>
<proteinExistence type="predicted"/>
<evidence type="ECO:0000256" key="1">
    <source>
        <dbReference type="ARBA" id="ARBA00004651"/>
    </source>
</evidence>
<dbReference type="EMBL" id="CAQQ02391247">
    <property type="status" value="NOT_ANNOTATED_CDS"/>
    <property type="molecule type" value="Genomic_DNA"/>
</dbReference>
<keyword evidence="4 6" id="KW-1133">Transmembrane helix</keyword>
<evidence type="ECO:0000313" key="8">
    <source>
        <dbReference type="Proteomes" id="UP000015102"/>
    </source>
</evidence>
<dbReference type="HOGENOM" id="CLU_1241365_0_0_1"/>
<evidence type="ECO:0008006" key="9">
    <source>
        <dbReference type="Google" id="ProtNLM"/>
    </source>
</evidence>
<evidence type="ECO:0000256" key="3">
    <source>
        <dbReference type="ARBA" id="ARBA00022692"/>
    </source>
</evidence>
<dbReference type="Proteomes" id="UP000015102">
    <property type="component" value="Unassembled WGS sequence"/>
</dbReference>
<accession>T1GUQ7</accession>
<evidence type="ECO:0000313" key="7">
    <source>
        <dbReference type="EnsemblMetazoa" id="MESCA007475-PA"/>
    </source>
</evidence>
<feature type="transmembrane region" description="Helical" evidence="6">
    <location>
        <begin position="65"/>
        <end position="84"/>
    </location>
</feature>
<dbReference type="AlphaFoldDB" id="T1GUQ7"/>
<evidence type="ECO:0000256" key="5">
    <source>
        <dbReference type="ARBA" id="ARBA00023136"/>
    </source>
</evidence>
<evidence type="ECO:0000256" key="4">
    <source>
        <dbReference type="ARBA" id="ARBA00022989"/>
    </source>
</evidence>
<keyword evidence="2" id="KW-1003">Cell membrane</keyword>
<reference evidence="7" key="2">
    <citation type="submission" date="2015-06" db="UniProtKB">
        <authorList>
            <consortium name="EnsemblMetazoa"/>
        </authorList>
    </citation>
    <scope>IDENTIFICATION</scope>
</reference>
<keyword evidence="8" id="KW-1185">Reference proteome</keyword>
<dbReference type="Pfam" id="PF08395">
    <property type="entry name" value="7tm_7"/>
    <property type="match status" value="1"/>
</dbReference>
<dbReference type="GO" id="GO:0050909">
    <property type="term" value="P:sensory perception of taste"/>
    <property type="evidence" value="ECO:0007669"/>
    <property type="project" value="InterPro"/>
</dbReference>
<keyword evidence="5 6" id="KW-0472">Membrane</keyword>
<comment type="subcellular location">
    <subcellularLocation>
        <location evidence="1">Cell membrane</location>
        <topology evidence="1">Multi-pass membrane protein</topology>
    </subcellularLocation>
</comment>
<feature type="transmembrane region" description="Helical" evidence="6">
    <location>
        <begin position="149"/>
        <end position="170"/>
    </location>
</feature>
<feature type="transmembrane region" description="Helical" evidence="6">
    <location>
        <begin position="117"/>
        <end position="137"/>
    </location>
</feature>
<dbReference type="STRING" id="36166.T1GUQ7"/>
<feature type="transmembrane region" description="Helical" evidence="6">
    <location>
        <begin position="26"/>
        <end position="45"/>
    </location>
</feature>
<organism evidence="7 8">
    <name type="scientific">Megaselia scalaris</name>
    <name type="common">Humpbacked fly</name>
    <name type="synonym">Phora scalaris</name>
    <dbReference type="NCBI Taxonomy" id="36166"/>
    <lineage>
        <taxon>Eukaryota</taxon>
        <taxon>Metazoa</taxon>
        <taxon>Ecdysozoa</taxon>
        <taxon>Arthropoda</taxon>
        <taxon>Hexapoda</taxon>
        <taxon>Insecta</taxon>
        <taxon>Pterygota</taxon>
        <taxon>Neoptera</taxon>
        <taxon>Endopterygota</taxon>
        <taxon>Diptera</taxon>
        <taxon>Brachycera</taxon>
        <taxon>Muscomorpha</taxon>
        <taxon>Platypezoidea</taxon>
        <taxon>Phoridae</taxon>
        <taxon>Megaseliini</taxon>
        <taxon>Megaselia</taxon>
    </lineage>
</organism>
<name>T1GUQ7_MEGSC</name>